<proteinExistence type="predicted"/>
<dbReference type="EMBL" id="CAXIEN010000189">
    <property type="protein sequence ID" value="CAL1285301.1"/>
    <property type="molecule type" value="Genomic_DNA"/>
</dbReference>
<accession>A0AAV2AMS4</accession>
<comment type="caution">
    <text evidence="1">The sequence shown here is derived from an EMBL/GenBank/DDBJ whole genome shotgun (WGS) entry which is preliminary data.</text>
</comment>
<name>A0AAV2AMS4_9ARAC</name>
<protein>
    <submittedName>
        <fullName evidence="1">Uncharacterized protein</fullName>
    </submittedName>
</protein>
<dbReference type="Proteomes" id="UP001497382">
    <property type="component" value="Unassembled WGS sequence"/>
</dbReference>
<sequence length="68" mass="8066">MYDQCCWILGMGYIWSDAAASWEWVMYDQCCWILGMGYVWSDAAASWEWVMYGITEFETLDRTDPNRS</sequence>
<reference evidence="1 2" key="1">
    <citation type="submission" date="2024-04" db="EMBL/GenBank/DDBJ databases">
        <authorList>
            <person name="Rising A."/>
            <person name="Reimegard J."/>
            <person name="Sonavane S."/>
            <person name="Akerstrom W."/>
            <person name="Nylinder S."/>
            <person name="Hedman E."/>
            <person name="Kallberg Y."/>
        </authorList>
    </citation>
    <scope>NUCLEOTIDE SEQUENCE [LARGE SCALE GENOMIC DNA]</scope>
</reference>
<organism evidence="1 2">
    <name type="scientific">Larinioides sclopetarius</name>
    <dbReference type="NCBI Taxonomy" id="280406"/>
    <lineage>
        <taxon>Eukaryota</taxon>
        <taxon>Metazoa</taxon>
        <taxon>Ecdysozoa</taxon>
        <taxon>Arthropoda</taxon>
        <taxon>Chelicerata</taxon>
        <taxon>Arachnida</taxon>
        <taxon>Araneae</taxon>
        <taxon>Araneomorphae</taxon>
        <taxon>Entelegynae</taxon>
        <taxon>Araneoidea</taxon>
        <taxon>Araneidae</taxon>
        <taxon>Larinioides</taxon>
    </lineage>
</organism>
<keyword evidence="2" id="KW-1185">Reference proteome</keyword>
<gene>
    <name evidence="1" type="ORF">LARSCL_LOCUS13624</name>
</gene>
<evidence type="ECO:0000313" key="1">
    <source>
        <dbReference type="EMBL" id="CAL1285301.1"/>
    </source>
</evidence>
<dbReference type="AlphaFoldDB" id="A0AAV2AMS4"/>
<evidence type="ECO:0000313" key="2">
    <source>
        <dbReference type="Proteomes" id="UP001497382"/>
    </source>
</evidence>